<feature type="transmembrane region" description="Helical" evidence="10">
    <location>
        <begin position="148"/>
        <end position="165"/>
    </location>
</feature>
<evidence type="ECO:0000259" key="11">
    <source>
        <dbReference type="PROSITE" id="PS50850"/>
    </source>
</evidence>
<evidence type="ECO:0000256" key="7">
    <source>
        <dbReference type="ARBA" id="ARBA00048336"/>
    </source>
</evidence>
<keyword evidence="4" id="KW-0904">Protein phosphatase</keyword>
<feature type="compositionally biased region" description="Low complexity" evidence="9">
    <location>
        <begin position="673"/>
        <end position="682"/>
    </location>
</feature>
<dbReference type="AlphaFoldDB" id="A0AAD6J5Q0"/>
<feature type="transmembrane region" description="Helical" evidence="10">
    <location>
        <begin position="268"/>
        <end position="285"/>
    </location>
</feature>
<keyword evidence="3 8" id="KW-0378">Hydrolase</keyword>
<gene>
    <name evidence="12" type="ORF">Dda_1097</name>
</gene>
<evidence type="ECO:0000256" key="8">
    <source>
        <dbReference type="RuleBase" id="RU004273"/>
    </source>
</evidence>
<reference evidence="12" key="1">
    <citation type="submission" date="2023-01" db="EMBL/GenBank/DDBJ databases">
        <title>The chitinases involved in constricting ring structure development in the nematode-trapping fungus Drechslerella dactyloides.</title>
        <authorList>
            <person name="Wang R."/>
            <person name="Zhang L."/>
            <person name="Tang P."/>
            <person name="Li S."/>
            <person name="Liang L."/>
        </authorList>
    </citation>
    <scope>NUCLEOTIDE SEQUENCE</scope>
    <source>
        <strain evidence="12">YMF1.00031</strain>
    </source>
</reference>
<evidence type="ECO:0000313" key="13">
    <source>
        <dbReference type="Proteomes" id="UP001221413"/>
    </source>
</evidence>
<dbReference type="GO" id="GO:0022857">
    <property type="term" value="F:transmembrane transporter activity"/>
    <property type="evidence" value="ECO:0007669"/>
    <property type="project" value="InterPro"/>
</dbReference>
<feature type="transmembrane region" description="Helical" evidence="10">
    <location>
        <begin position="186"/>
        <end position="208"/>
    </location>
</feature>
<organism evidence="12 13">
    <name type="scientific">Drechslerella dactyloides</name>
    <name type="common">Nematode-trapping fungus</name>
    <name type="synonym">Arthrobotrys dactyloides</name>
    <dbReference type="NCBI Taxonomy" id="74499"/>
    <lineage>
        <taxon>Eukaryota</taxon>
        <taxon>Fungi</taxon>
        <taxon>Dikarya</taxon>
        <taxon>Ascomycota</taxon>
        <taxon>Pezizomycotina</taxon>
        <taxon>Orbiliomycetes</taxon>
        <taxon>Orbiliales</taxon>
        <taxon>Orbiliaceae</taxon>
        <taxon>Drechslerella</taxon>
    </lineage>
</organism>
<feature type="region of interest" description="Disordered" evidence="9">
    <location>
        <begin position="703"/>
        <end position="747"/>
    </location>
</feature>
<dbReference type="CDD" id="cd07415">
    <property type="entry name" value="MPP_PP2A_PP4_PP6"/>
    <property type="match status" value="1"/>
</dbReference>
<feature type="transmembrane region" description="Helical" evidence="10">
    <location>
        <begin position="393"/>
        <end position="417"/>
    </location>
</feature>
<evidence type="ECO:0000256" key="6">
    <source>
        <dbReference type="ARBA" id="ARBA00047761"/>
    </source>
</evidence>
<evidence type="ECO:0000256" key="10">
    <source>
        <dbReference type="SAM" id="Phobius"/>
    </source>
</evidence>
<evidence type="ECO:0000256" key="9">
    <source>
        <dbReference type="SAM" id="MobiDB-lite"/>
    </source>
</evidence>
<feature type="transmembrane region" description="Helical" evidence="10">
    <location>
        <begin position="360"/>
        <end position="381"/>
    </location>
</feature>
<dbReference type="InterPro" id="IPR004843">
    <property type="entry name" value="Calcineurin-like_PHP"/>
</dbReference>
<feature type="transmembrane region" description="Helical" evidence="10">
    <location>
        <begin position="305"/>
        <end position="323"/>
    </location>
</feature>
<dbReference type="InterPro" id="IPR011701">
    <property type="entry name" value="MFS"/>
</dbReference>
<dbReference type="Proteomes" id="UP001221413">
    <property type="component" value="Unassembled WGS sequence"/>
</dbReference>
<evidence type="ECO:0000256" key="5">
    <source>
        <dbReference type="ARBA" id="ARBA00023211"/>
    </source>
</evidence>
<dbReference type="Pfam" id="PF00149">
    <property type="entry name" value="Metallophos"/>
    <property type="match status" value="1"/>
</dbReference>
<dbReference type="InterPro" id="IPR020846">
    <property type="entry name" value="MFS_dom"/>
</dbReference>
<dbReference type="InterPro" id="IPR036259">
    <property type="entry name" value="MFS_trans_sf"/>
</dbReference>
<dbReference type="EC" id="3.1.3.16" evidence="8"/>
<dbReference type="InterPro" id="IPR029052">
    <property type="entry name" value="Metallo-depent_PP-like"/>
</dbReference>
<dbReference type="Gene3D" id="3.60.21.10">
    <property type="match status" value="1"/>
</dbReference>
<keyword evidence="10" id="KW-1133">Transmembrane helix</keyword>
<evidence type="ECO:0000256" key="1">
    <source>
        <dbReference type="ARBA" id="ARBA00004141"/>
    </source>
</evidence>
<feature type="region of interest" description="Disordered" evidence="9">
    <location>
        <begin position="517"/>
        <end position="545"/>
    </location>
</feature>
<dbReference type="Pfam" id="PF07690">
    <property type="entry name" value="MFS_1"/>
    <property type="match status" value="1"/>
</dbReference>
<dbReference type="FunFam" id="1.20.1250.20:FF:000286">
    <property type="entry name" value="MFS efflux transporter"/>
    <property type="match status" value="1"/>
</dbReference>
<feature type="compositionally biased region" description="Low complexity" evidence="9">
    <location>
        <begin position="639"/>
        <end position="666"/>
    </location>
</feature>
<dbReference type="GO" id="GO:0004722">
    <property type="term" value="F:protein serine/threonine phosphatase activity"/>
    <property type="evidence" value="ECO:0007669"/>
    <property type="project" value="UniProtKB-EC"/>
</dbReference>
<feature type="transmembrane region" description="Helical" evidence="10">
    <location>
        <begin position="214"/>
        <end position="235"/>
    </location>
</feature>
<dbReference type="Gene3D" id="1.20.1250.20">
    <property type="entry name" value="MFS general substrate transporter like domains"/>
    <property type="match status" value="1"/>
</dbReference>
<dbReference type="PANTHER" id="PTHR45619">
    <property type="entry name" value="SERINE/THREONINE-PROTEIN PHOSPHATASE PP2A-RELATED"/>
    <property type="match status" value="1"/>
</dbReference>
<feature type="region of interest" description="Disordered" evidence="9">
    <location>
        <begin position="572"/>
        <end position="609"/>
    </location>
</feature>
<dbReference type="PRINTS" id="PR00114">
    <property type="entry name" value="STPHPHTASE"/>
</dbReference>
<feature type="transmembrane region" description="Helical" evidence="10">
    <location>
        <begin position="335"/>
        <end position="354"/>
    </location>
</feature>
<comment type="caution">
    <text evidence="12">The sequence shown here is derived from an EMBL/GenBank/DDBJ whole genome shotgun (WGS) entry which is preliminary data.</text>
</comment>
<protein>
    <recommendedName>
        <fullName evidence="8">Serine/threonine-protein phosphatase</fullName>
        <ecNumber evidence="8">3.1.3.16</ecNumber>
    </recommendedName>
</protein>
<evidence type="ECO:0000313" key="12">
    <source>
        <dbReference type="EMBL" id="KAJ6264944.1"/>
    </source>
</evidence>
<keyword evidence="10" id="KW-0812">Transmembrane</keyword>
<feature type="transmembrane region" description="Helical" evidence="10">
    <location>
        <begin position="63"/>
        <end position="85"/>
    </location>
</feature>
<dbReference type="SUPFAM" id="SSF56300">
    <property type="entry name" value="Metallo-dependent phosphatases"/>
    <property type="match status" value="1"/>
</dbReference>
<dbReference type="InterPro" id="IPR047129">
    <property type="entry name" value="PPA2-like"/>
</dbReference>
<dbReference type="SUPFAM" id="SSF103473">
    <property type="entry name" value="MFS general substrate transporter"/>
    <property type="match status" value="1"/>
</dbReference>
<name>A0AAD6J5Q0_DREDA</name>
<comment type="similarity">
    <text evidence="8">Belongs to the PPP phosphatase family.</text>
</comment>
<dbReference type="GO" id="GO:0016020">
    <property type="term" value="C:membrane"/>
    <property type="evidence" value="ECO:0007669"/>
    <property type="project" value="UniProtKB-SubCell"/>
</dbReference>
<dbReference type="GO" id="GO:0046872">
    <property type="term" value="F:metal ion binding"/>
    <property type="evidence" value="ECO:0007669"/>
    <property type="project" value="UniProtKB-KW"/>
</dbReference>
<keyword evidence="5" id="KW-0464">Manganese</keyword>
<evidence type="ECO:0000256" key="3">
    <source>
        <dbReference type="ARBA" id="ARBA00022801"/>
    </source>
</evidence>
<feature type="transmembrane region" description="Helical" evidence="10">
    <location>
        <begin position="97"/>
        <end position="115"/>
    </location>
</feature>
<evidence type="ECO:0000256" key="2">
    <source>
        <dbReference type="ARBA" id="ARBA00022723"/>
    </source>
</evidence>
<feature type="region of interest" description="Disordered" evidence="9">
    <location>
        <begin position="1"/>
        <end position="25"/>
    </location>
</feature>
<comment type="catalytic activity">
    <reaction evidence="6">
        <text>O-phospho-L-seryl-[protein] + H2O = L-seryl-[protein] + phosphate</text>
        <dbReference type="Rhea" id="RHEA:20629"/>
        <dbReference type="Rhea" id="RHEA-COMP:9863"/>
        <dbReference type="Rhea" id="RHEA-COMP:11604"/>
        <dbReference type="ChEBI" id="CHEBI:15377"/>
        <dbReference type="ChEBI" id="CHEBI:29999"/>
        <dbReference type="ChEBI" id="CHEBI:43474"/>
        <dbReference type="ChEBI" id="CHEBI:83421"/>
        <dbReference type="EC" id="3.1.3.16"/>
    </reaction>
</comment>
<accession>A0AAD6J5Q0</accession>
<dbReference type="EMBL" id="JAQGDS010000001">
    <property type="protein sequence ID" value="KAJ6264944.1"/>
    <property type="molecule type" value="Genomic_DNA"/>
</dbReference>
<sequence>MATQSTTITERPAAILPSPKASKADPRLQEEIELHSREEASPGNGIVFEDQNIKLTRTAVFKLLSAGFSFFFAGTSDGCLGALIPYILRTYGIKTDLIAVIYAAAFGGWVLAALTNSHLLKYLGYGTILIIGACLQLLAHILRVWGPPYAVFALSFFFTSLGQAYQDSHSNTYVSSLRGAHRWLGFIHAMYALGLLVSPFVATAMAVAMPDRWAVFYAFLIALGVLNVVAVAYAFRDSVGVQRRDANPERSRSKSAVGEIRETLRMPALWFLSLYFFLFLGASVTGGGWSVEFLVQVRGGELSKMGYVAAGQNAGLFLGRLLLAEPTKRFGERRTVLVCCILTLACQLVFWQVPNILVDIAAISLVGFFSGPFFATGISVGSKLFPKRLQPTALGLVFALAQAGGSLFPAVTGVIAGKVGVKVLQPIMTALLAATANLSGLYGSEWMSSEDKHAVYLPDIVSKDPVSKGYLMRIYHYNMIMTVSRRRFRRRLWRPVAFCALAGSLSNRWWPRRIDRGQQHRQQHRQPKTEAPQPIVTDIPSSPSQLPRPAISFHLILSILHRLRTPRPHFRYHHRDLHHPGSPSSPPPKISQQKTPTARRHSRSSSTNVFPADLLSELKAQSESISAQQLAGGGGGGSEPPSSSHSQTGTSSSTTSASAVTFSAVTTDDDSSDTPTSFDASGSGSGFGSSFATTYAGFQDSIDSSTASTSSRKPTAVPVIPRRPSTDPSTTGPMSVGEGSSSSGGGPDEWLEMAKKCKYLPESDMKRLCELVKECLMEESNIQPVKSPVTVCGDIHGQFYDLMELFKVGGGFPPDINYVFLGDFVDRGYFSLETFTLLMCLKAKYPSHITLVRGNHESRQITQVYGFYEECQTKYGNASVWKSCCQVFDFLALAAIIDGKVLCVHGGLSPEIRTLDQIRVVARAQEIPHEGAFCDLVWSDPEDVDTWAVSPRGAGWLFGDKVASEFNHVNNLTLIARAHQLVNEGYKYHFKNAVVTVWSAPNYCYRCGNVASIMQVKEDLQPEFKIFRAVPDDQRAVPPGRSGRGEYFL</sequence>
<evidence type="ECO:0000256" key="4">
    <source>
        <dbReference type="ARBA" id="ARBA00022912"/>
    </source>
</evidence>
<feature type="region of interest" description="Disordered" evidence="9">
    <location>
        <begin position="623"/>
        <end position="685"/>
    </location>
</feature>
<feature type="transmembrane region" description="Helical" evidence="10">
    <location>
        <begin position="122"/>
        <end position="142"/>
    </location>
</feature>
<keyword evidence="10" id="KW-0472">Membrane</keyword>
<dbReference type="SMART" id="SM00156">
    <property type="entry name" value="PP2Ac"/>
    <property type="match status" value="1"/>
</dbReference>
<comment type="catalytic activity">
    <reaction evidence="7 8">
        <text>O-phospho-L-threonyl-[protein] + H2O = L-threonyl-[protein] + phosphate</text>
        <dbReference type="Rhea" id="RHEA:47004"/>
        <dbReference type="Rhea" id="RHEA-COMP:11060"/>
        <dbReference type="Rhea" id="RHEA-COMP:11605"/>
        <dbReference type="ChEBI" id="CHEBI:15377"/>
        <dbReference type="ChEBI" id="CHEBI:30013"/>
        <dbReference type="ChEBI" id="CHEBI:43474"/>
        <dbReference type="ChEBI" id="CHEBI:61977"/>
        <dbReference type="EC" id="3.1.3.16"/>
    </reaction>
</comment>
<keyword evidence="2" id="KW-0479">Metal-binding</keyword>
<proteinExistence type="inferred from homology"/>
<dbReference type="PROSITE" id="PS00125">
    <property type="entry name" value="SER_THR_PHOSPHATASE"/>
    <property type="match status" value="1"/>
</dbReference>
<comment type="subcellular location">
    <subcellularLocation>
        <location evidence="1">Membrane</location>
        <topology evidence="1">Multi-pass membrane protein</topology>
    </subcellularLocation>
</comment>
<dbReference type="FunFam" id="3.60.21.10:FF:000005">
    <property type="entry name" value="Serine/threonine-protein phosphatase"/>
    <property type="match status" value="1"/>
</dbReference>
<feature type="domain" description="Major facilitator superfamily (MFS) profile" evidence="11">
    <location>
        <begin position="62"/>
        <end position="452"/>
    </location>
</feature>
<keyword evidence="13" id="KW-1185">Reference proteome</keyword>
<dbReference type="InterPro" id="IPR006186">
    <property type="entry name" value="Ser/Thr-sp_prot-phosphatase"/>
</dbReference>
<dbReference type="PROSITE" id="PS50850">
    <property type="entry name" value="MFS"/>
    <property type="match status" value="1"/>
</dbReference>